<sequence>MCIYTARITLSTIGKDKQLNAWKKYRVLVNRVDTSKPEWPEESSV</sequence>
<organism evidence="1">
    <name type="scientific">Salmonella enterica subsp. enterica serovar Kottbus</name>
    <dbReference type="NCBI Taxonomy" id="224727"/>
    <lineage>
        <taxon>Bacteria</taxon>
        <taxon>Pseudomonadati</taxon>
        <taxon>Pseudomonadota</taxon>
        <taxon>Gammaproteobacteria</taxon>
        <taxon>Enterobacterales</taxon>
        <taxon>Enterobacteriaceae</taxon>
        <taxon>Salmonella</taxon>
    </lineage>
</organism>
<name>A0A5J0SAU7_SALET</name>
<evidence type="ECO:0008006" key="2">
    <source>
        <dbReference type="Google" id="ProtNLM"/>
    </source>
</evidence>
<dbReference type="Pfam" id="PF02413">
    <property type="entry name" value="Caudo_TAP"/>
    <property type="match status" value="1"/>
</dbReference>
<comment type="caution">
    <text evidence="1">The sequence shown here is derived from an EMBL/GenBank/DDBJ whole genome shotgun (WGS) entry which is preliminary data.</text>
</comment>
<dbReference type="AlphaFoldDB" id="A0A5J0SAU7"/>
<accession>A0A5J0SAU7</accession>
<gene>
    <name evidence="1" type="ORF">DM035_25895</name>
</gene>
<protein>
    <recommendedName>
        <fullName evidence="2">Tail fiber assembly protein</fullName>
    </recommendedName>
</protein>
<dbReference type="EMBL" id="AAGQTM010000050">
    <property type="protein sequence ID" value="EBQ9797548.1"/>
    <property type="molecule type" value="Genomic_DNA"/>
</dbReference>
<evidence type="ECO:0000313" key="1">
    <source>
        <dbReference type="EMBL" id="EBQ9797548.1"/>
    </source>
</evidence>
<reference evidence="1" key="1">
    <citation type="submission" date="2018-06" db="EMBL/GenBank/DDBJ databases">
        <authorList>
            <person name="Ashton P.M."/>
            <person name="Dallman T."/>
            <person name="Nair S."/>
            <person name="De Pinna E."/>
            <person name="Peters T."/>
            <person name="Grant K."/>
        </authorList>
    </citation>
    <scope>NUCLEOTIDE SEQUENCE</scope>
    <source>
        <strain evidence="1">430336</strain>
    </source>
</reference>
<proteinExistence type="predicted"/>
<dbReference type="InterPro" id="IPR003458">
    <property type="entry name" value="Phage_T4_Gp38_tail_assem"/>
</dbReference>